<gene>
    <name evidence="1" type="ORF">H0A75_00090</name>
</gene>
<evidence type="ECO:0000313" key="2">
    <source>
        <dbReference type="Proteomes" id="UP000537890"/>
    </source>
</evidence>
<dbReference type="EMBL" id="JACCHS010000001">
    <property type="protein sequence ID" value="NYT46343.1"/>
    <property type="molecule type" value="Genomic_DNA"/>
</dbReference>
<protein>
    <submittedName>
        <fullName evidence="1">Uncharacterized protein</fullName>
    </submittedName>
</protein>
<evidence type="ECO:0000313" key="1">
    <source>
        <dbReference type="EMBL" id="NYT46343.1"/>
    </source>
</evidence>
<sequence>MTDLTVDATKLLEVGGRFYLAFLAFWKIANPHPMRHEREHEPEHDR</sequence>
<accession>A0A7Z0SC99</accession>
<reference evidence="1 2" key="1">
    <citation type="submission" date="2020-05" db="EMBL/GenBank/DDBJ databases">
        <title>Horizontal transmission and recombination maintain forever young bacterial symbiont genomes.</title>
        <authorList>
            <person name="Russell S.L."/>
            <person name="Pepper-Tunick E."/>
            <person name="Svedberg J."/>
            <person name="Byrne A."/>
            <person name="Ruelas Castillo J."/>
            <person name="Vollmers C."/>
            <person name="Beinart R.A."/>
            <person name="Corbett-Detig R."/>
        </authorList>
    </citation>
    <scope>NUCLEOTIDE SEQUENCE [LARGE SCALE GENOMIC DNA]</scope>
    <source>
        <strain evidence="1">4727-3</strain>
    </source>
</reference>
<comment type="caution">
    <text evidence="1">The sequence shown here is derived from an EMBL/GenBank/DDBJ whole genome shotgun (WGS) entry which is preliminary data.</text>
</comment>
<dbReference type="Proteomes" id="UP000537890">
    <property type="component" value="Unassembled WGS sequence"/>
</dbReference>
<organism evidence="1 2">
    <name type="scientific">Candidatus Methanofishera endochildressiae</name>
    <dbReference type="NCBI Taxonomy" id="2738884"/>
    <lineage>
        <taxon>Bacteria</taxon>
        <taxon>Pseudomonadati</taxon>
        <taxon>Pseudomonadota</taxon>
        <taxon>Gammaproteobacteria</taxon>
        <taxon>Candidatus Methanofishera</taxon>
    </lineage>
</organism>
<name>A0A7Z0SC99_9GAMM</name>
<proteinExistence type="predicted"/>
<dbReference type="AlphaFoldDB" id="A0A7Z0SC99"/>